<dbReference type="EMBL" id="JAPHEG010000005">
    <property type="protein sequence ID" value="MDF2953977.1"/>
    <property type="molecule type" value="Genomic_DNA"/>
</dbReference>
<evidence type="ECO:0000313" key="2">
    <source>
        <dbReference type="EMBL" id="MDF2953977.1"/>
    </source>
</evidence>
<gene>
    <name evidence="2" type="ORF">OD816_001222</name>
</gene>
<sequence>MKVKLLSKWLLNILFVFFVCNLSFNLEKAIANILLEFSYPENISVRTAQNRPRSATLYKGENQSLFLFPIQIVNKGTEPYSGRISIEVYLTKQVNGISIEEYLGSYSRDVRLLNPYRSPSNNFLYIGEIGIRDFILPETLPSGEYFIKLILEYRKEDGTYAASDTELLNDQDQKVQVAPIPNDVNIFISQVTPLRINPGQPLDINGEVCNSGDSSSGMLRVNFYLGQARGGTDILIKEVRLRSLSPNSSRSFNIQIDSFPALPPGDYWLTSEVQAEIERSSNTNNNIYTYRYQIHVNAQSGLPFPDLKVTSIELYSIKAYETNDKILVSKSYSSIAFSFTIKNDGGVAALPPFKIKAYLSRSPQSKDYLIKEFTYNEILDAGQSVPLETFYKLSDRIYIPSSIKNQIPDGEYWLTVIVDSDGDITEFNENNNSLSAPKKIAFTSSIYDARVEEVTFSPGVIAQGRSFNATCKIRNAGGFPYSLDPRFHVASFYLSLSPGRKDYFLTKISCDRPEYVLPHQTVDYTCSLELSNMNVPQGRYFVTCEVEDDESPIGNIHDSVRQIILTSPPDLVVNSVSIINPPTSVCYGDFIKVSFQIQNLGGLSTGDTTVKTKIFAHPKSGRGEDVLFKEYEIPINLRSHETTSRLLRVPVKRITSRIPGLGQDFYIKVVVNDDQKIFENNKNNNSALSSSYIKYFCGRRETKEFIKKHETIKQHTPQMQRLKKINKFLK</sequence>
<dbReference type="Pfam" id="PF07705">
    <property type="entry name" value="CARDB"/>
    <property type="match status" value="2"/>
</dbReference>
<dbReference type="Proteomes" id="UP001144110">
    <property type="component" value="Unassembled WGS sequence"/>
</dbReference>
<evidence type="ECO:0000313" key="3">
    <source>
        <dbReference type="Proteomes" id="UP001144110"/>
    </source>
</evidence>
<name>A0AAE3P117_9BACT</name>
<dbReference type="Gene3D" id="2.60.40.10">
    <property type="entry name" value="Immunoglobulins"/>
    <property type="match status" value="3"/>
</dbReference>
<protein>
    <recommendedName>
        <fullName evidence="1">CARDB domain-containing protein</fullName>
    </recommendedName>
</protein>
<proteinExistence type="predicted"/>
<evidence type="ECO:0000259" key="1">
    <source>
        <dbReference type="Pfam" id="PF07705"/>
    </source>
</evidence>
<dbReference type="AlphaFoldDB" id="A0AAE3P117"/>
<accession>A0AAE3P117</accession>
<comment type="caution">
    <text evidence="2">The sequence shown here is derived from an EMBL/GenBank/DDBJ whole genome shotgun (WGS) entry which is preliminary data.</text>
</comment>
<reference evidence="2" key="1">
    <citation type="submission" date="2022-11" db="EMBL/GenBank/DDBJ databases">
        <title>Candidatus Alkanophaga archaea from heated hydrothermal vent sediment oxidize petroleum alkanes.</title>
        <authorList>
            <person name="Zehnle H."/>
            <person name="Laso-Perez R."/>
            <person name="Lipp J."/>
            <person name="Teske A."/>
            <person name="Wegener G."/>
        </authorList>
    </citation>
    <scope>NUCLEOTIDE SEQUENCE</scope>
    <source>
        <strain evidence="2">MCA70</strain>
    </source>
</reference>
<feature type="domain" description="CARDB" evidence="1">
    <location>
        <begin position="569"/>
        <end position="686"/>
    </location>
</feature>
<dbReference type="InterPro" id="IPR013783">
    <property type="entry name" value="Ig-like_fold"/>
</dbReference>
<feature type="domain" description="CARDB" evidence="1">
    <location>
        <begin position="331"/>
        <end position="435"/>
    </location>
</feature>
<organism evidence="2 3">
    <name type="scientific">Candidatus Thermodesulfobacterium syntrophicum</name>
    <dbReference type="NCBI Taxonomy" id="3060442"/>
    <lineage>
        <taxon>Bacteria</taxon>
        <taxon>Pseudomonadati</taxon>
        <taxon>Thermodesulfobacteriota</taxon>
        <taxon>Thermodesulfobacteria</taxon>
        <taxon>Thermodesulfobacteriales</taxon>
        <taxon>Thermodesulfobacteriaceae</taxon>
        <taxon>Thermodesulfobacterium</taxon>
    </lineage>
</organism>
<dbReference type="InterPro" id="IPR011635">
    <property type="entry name" value="CARDB"/>
</dbReference>